<dbReference type="PANTHER" id="PTHR43174:SF1">
    <property type="entry name" value="UDP-N-ACETYLGLUCOSAMINE 2-EPIMERASE"/>
    <property type="match status" value="1"/>
</dbReference>
<evidence type="ECO:0000259" key="1">
    <source>
        <dbReference type="Pfam" id="PF02350"/>
    </source>
</evidence>
<dbReference type="InterPro" id="IPR029767">
    <property type="entry name" value="WecB-like"/>
</dbReference>
<gene>
    <name evidence="2" type="ORF">S01H4_23553</name>
</gene>
<dbReference type="Pfam" id="PF02350">
    <property type="entry name" value="Epimerase_2"/>
    <property type="match status" value="1"/>
</dbReference>
<dbReference type="EMBL" id="BART01010943">
    <property type="protein sequence ID" value="GAG78824.1"/>
    <property type="molecule type" value="Genomic_DNA"/>
</dbReference>
<sequence>MEIVFPLHPRTRKMISKYNLGRYIERGKGILAADAVGYLDCLQLESRAKLIMTDSGGLQEESCILGVPCITLRENTERPETLEVGSNTLIGKEYHKLIDYVGRSLRKGNNWKNPYGDGRTAKRIVGIIQNDGGSTKCVE</sequence>
<evidence type="ECO:0000313" key="2">
    <source>
        <dbReference type="EMBL" id="GAG78824.1"/>
    </source>
</evidence>
<dbReference type="SUPFAM" id="SSF53756">
    <property type="entry name" value="UDP-Glycosyltransferase/glycogen phosphorylase"/>
    <property type="match status" value="1"/>
</dbReference>
<proteinExistence type="predicted"/>
<dbReference type="InterPro" id="IPR003331">
    <property type="entry name" value="UDP_GlcNAc_Epimerase_2_dom"/>
</dbReference>
<protein>
    <recommendedName>
        <fullName evidence="1">UDP-N-acetylglucosamine 2-epimerase domain-containing protein</fullName>
    </recommendedName>
</protein>
<name>X1AAM0_9ZZZZ</name>
<feature type="domain" description="UDP-N-acetylglucosamine 2-epimerase" evidence="1">
    <location>
        <begin position="2"/>
        <end position="128"/>
    </location>
</feature>
<organism evidence="2">
    <name type="scientific">marine sediment metagenome</name>
    <dbReference type="NCBI Taxonomy" id="412755"/>
    <lineage>
        <taxon>unclassified sequences</taxon>
        <taxon>metagenomes</taxon>
        <taxon>ecological metagenomes</taxon>
    </lineage>
</organism>
<reference evidence="2" key="1">
    <citation type="journal article" date="2014" name="Front. Microbiol.">
        <title>High frequency of phylogenetically diverse reductive dehalogenase-homologous genes in deep subseafloor sedimentary metagenomes.</title>
        <authorList>
            <person name="Kawai M."/>
            <person name="Futagami T."/>
            <person name="Toyoda A."/>
            <person name="Takaki Y."/>
            <person name="Nishi S."/>
            <person name="Hori S."/>
            <person name="Arai W."/>
            <person name="Tsubouchi T."/>
            <person name="Morono Y."/>
            <person name="Uchiyama I."/>
            <person name="Ito T."/>
            <person name="Fujiyama A."/>
            <person name="Inagaki F."/>
            <person name="Takami H."/>
        </authorList>
    </citation>
    <scope>NUCLEOTIDE SEQUENCE</scope>
    <source>
        <strain evidence="2">Expedition CK06-06</strain>
    </source>
</reference>
<accession>X1AAM0</accession>
<comment type="caution">
    <text evidence="2">The sequence shown here is derived from an EMBL/GenBank/DDBJ whole genome shotgun (WGS) entry which is preliminary data.</text>
</comment>
<dbReference type="PANTHER" id="PTHR43174">
    <property type="entry name" value="UDP-N-ACETYLGLUCOSAMINE 2-EPIMERASE"/>
    <property type="match status" value="1"/>
</dbReference>
<dbReference type="AlphaFoldDB" id="X1AAM0"/>
<dbReference type="Gene3D" id="3.40.50.2000">
    <property type="entry name" value="Glycogen Phosphorylase B"/>
    <property type="match status" value="2"/>
</dbReference>